<proteinExistence type="predicted"/>
<keyword evidence="1" id="KW-0175">Coiled coil</keyword>
<dbReference type="InterPro" id="IPR018961">
    <property type="entry name" value="DnaJ_homolog_subfam-C_membr-28"/>
</dbReference>
<dbReference type="Pfam" id="PF09350">
    <property type="entry name" value="DJC28_CD"/>
    <property type="match status" value="1"/>
</dbReference>
<evidence type="ECO:0000313" key="4">
    <source>
        <dbReference type="Proteomes" id="UP001153620"/>
    </source>
</evidence>
<dbReference type="PROSITE" id="PS50076">
    <property type="entry name" value="DNAJ_2"/>
    <property type="match status" value="1"/>
</dbReference>
<dbReference type="AlphaFoldDB" id="A0A9N9RJE0"/>
<dbReference type="CDD" id="cd06257">
    <property type="entry name" value="DnaJ"/>
    <property type="match status" value="1"/>
</dbReference>
<gene>
    <name evidence="3" type="ORF">CHIRRI_LOCUS708</name>
</gene>
<dbReference type="InterPro" id="IPR001623">
    <property type="entry name" value="DnaJ_domain"/>
</dbReference>
<dbReference type="Gene3D" id="1.10.287.110">
    <property type="entry name" value="DnaJ domain"/>
    <property type="match status" value="1"/>
</dbReference>
<keyword evidence="4" id="KW-1185">Reference proteome</keyword>
<dbReference type="PANTHER" id="PTHR39158:SF1">
    <property type="entry name" value="DNAJ HOMOLOG SUBFAMILY C MEMBER 28"/>
    <property type="match status" value="1"/>
</dbReference>
<evidence type="ECO:0000313" key="3">
    <source>
        <dbReference type="EMBL" id="CAG9797719.1"/>
    </source>
</evidence>
<name>A0A9N9RJE0_9DIPT</name>
<evidence type="ECO:0000256" key="1">
    <source>
        <dbReference type="SAM" id="Coils"/>
    </source>
</evidence>
<reference evidence="3" key="1">
    <citation type="submission" date="2022-01" db="EMBL/GenBank/DDBJ databases">
        <authorList>
            <person name="King R."/>
        </authorList>
    </citation>
    <scope>NUCLEOTIDE SEQUENCE</scope>
</reference>
<reference evidence="3" key="2">
    <citation type="submission" date="2022-10" db="EMBL/GenBank/DDBJ databases">
        <authorList>
            <consortium name="ENA_rothamsted_submissions"/>
            <consortium name="culmorum"/>
            <person name="King R."/>
        </authorList>
    </citation>
    <scope>NUCLEOTIDE SEQUENCE</scope>
</reference>
<feature type="domain" description="J" evidence="2">
    <location>
        <begin position="30"/>
        <end position="96"/>
    </location>
</feature>
<dbReference type="SMART" id="SM00271">
    <property type="entry name" value="DnaJ"/>
    <property type="match status" value="1"/>
</dbReference>
<accession>A0A9N9RJE0</accession>
<dbReference type="InterPro" id="IPR036869">
    <property type="entry name" value="J_dom_sf"/>
</dbReference>
<dbReference type="EMBL" id="OU895877">
    <property type="protein sequence ID" value="CAG9797719.1"/>
    <property type="molecule type" value="Genomic_DNA"/>
</dbReference>
<dbReference type="OrthoDB" id="1922282at2759"/>
<evidence type="ECO:0000259" key="2">
    <source>
        <dbReference type="PROSITE" id="PS50076"/>
    </source>
</evidence>
<dbReference type="Pfam" id="PF00226">
    <property type="entry name" value="DnaJ"/>
    <property type="match status" value="1"/>
</dbReference>
<sequence length="351" mass="41488">MYSNKWSIIINNLILYRSMSYMRRADLYKRCYEVLNVKENSDQNTVRRSYIELVKKYHPDSGTQDASIEKFQELDECFKFLLQKFAKARRNIEMDPEEEVKIFDIKHTAPQHRVFLSNEGYGAGTIFQREKQYQQIRAMRAQQNVLEHRLQKSVASENALVKKGDHFKKHAIKTKYGFDRVVEDLIMESMQKGDFNNLSGQGKPLDNAQSQNPYVDFVTHKLNKILLDNGFQPEFITLNKEIRESIQEVKDKLKVERSKLKFPAEDDDKMKWTKVLKEYENDVKNINKQIDKFNLICPILNKQMFHIQLKALGDKILSEEPEKYYTETPKQATIPSDYDHNFLSVFSSMWK</sequence>
<dbReference type="InterPro" id="IPR052573">
    <property type="entry name" value="DnaJ_C_subfamily_28"/>
</dbReference>
<dbReference type="PRINTS" id="PR00625">
    <property type="entry name" value="JDOMAIN"/>
</dbReference>
<feature type="coiled-coil region" evidence="1">
    <location>
        <begin position="239"/>
        <end position="296"/>
    </location>
</feature>
<dbReference type="PANTHER" id="PTHR39158">
    <property type="entry name" value="OS08G0560600 PROTEIN"/>
    <property type="match status" value="1"/>
</dbReference>
<organism evidence="3 4">
    <name type="scientific">Chironomus riparius</name>
    <dbReference type="NCBI Taxonomy" id="315576"/>
    <lineage>
        <taxon>Eukaryota</taxon>
        <taxon>Metazoa</taxon>
        <taxon>Ecdysozoa</taxon>
        <taxon>Arthropoda</taxon>
        <taxon>Hexapoda</taxon>
        <taxon>Insecta</taxon>
        <taxon>Pterygota</taxon>
        <taxon>Neoptera</taxon>
        <taxon>Endopterygota</taxon>
        <taxon>Diptera</taxon>
        <taxon>Nematocera</taxon>
        <taxon>Chironomoidea</taxon>
        <taxon>Chironomidae</taxon>
        <taxon>Chironominae</taxon>
        <taxon>Chironomus</taxon>
    </lineage>
</organism>
<dbReference type="Proteomes" id="UP001153620">
    <property type="component" value="Chromosome 1"/>
</dbReference>
<protein>
    <recommendedName>
        <fullName evidence="2">J domain-containing protein</fullName>
    </recommendedName>
</protein>
<dbReference type="SUPFAM" id="SSF46565">
    <property type="entry name" value="Chaperone J-domain"/>
    <property type="match status" value="1"/>
</dbReference>